<dbReference type="Pfam" id="PF01553">
    <property type="entry name" value="Acyltransferase"/>
    <property type="match status" value="1"/>
</dbReference>
<evidence type="ECO:0000313" key="5">
    <source>
        <dbReference type="Proteomes" id="UP000179242"/>
    </source>
</evidence>
<name>A0A1F4U3C1_UNCSA</name>
<accession>A0A1F4U3C1</accession>
<protein>
    <recommendedName>
        <fullName evidence="3">Phospholipid/glycerol acyltransferase domain-containing protein</fullName>
    </recommendedName>
</protein>
<dbReference type="PANTHER" id="PTHR10434">
    <property type="entry name" value="1-ACYL-SN-GLYCEROL-3-PHOSPHATE ACYLTRANSFERASE"/>
    <property type="match status" value="1"/>
</dbReference>
<dbReference type="AlphaFoldDB" id="A0A1F4U3C1"/>
<proteinExistence type="predicted"/>
<dbReference type="EMBL" id="MEUJ01000009">
    <property type="protein sequence ID" value="OGC39379.1"/>
    <property type="molecule type" value="Genomic_DNA"/>
</dbReference>
<evidence type="ECO:0000259" key="3">
    <source>
        <dbReference type="SMART" id="SM00563"/>
    </source>
</evidence>
<dbReference type="Proteomes" id="UP000179242">
    <property type="component" value="Unassembled WGS sequence"/>
</dbReference>
<dbReference type="SUPFAM" id="SSF69593">
    <property type="entry name" value="Glycerol-3-phosphate (1)-acyltransferase"/>
    <property type="match status" value="1"/>
</dbReference>
<evidence type="ECO:0000313" key="4">
    <source>
        <dbReference type="EMBL" id="OGC39379.1"/>
    </source>
</evidence>
<gene>
    <name evidence="4" type="ORF">A2438_06655</name>
</gene>
<evidence type="ECO:0000256" key="1">
    <source>
        <dbReference type="ARBA" id="ARBA00022679"/>
    </source>
</evidence>
<keyword evidence="1" id="KW-0808">Transferase</keyword>
<dbReference type="GO" id="GO:0003841">
    <property type="term" value="F:1-acylglycerol-3-phosphate O-acyltransferase activity"/>
    <property type="evidence" value="ECO:0007669"/>
    <property type="project" value="TreeGrafter"/>
</dbReference>
<organism evidence="4 5">
    <name type="scientific">candidate division WOR-1 bacterium RIFOXYC2_FULL_46_14</name>
    <dbReference type="NCBI Taxonomy" id="1802587"/>
    <lineage>
        <taxon>Bacteria</taxon>
        <taxon>Bacillati</taxon>
        <taxon>Saganbacteria</taxon>
    </lineage>
</organism>
<comment type="caution">
    <text evidence="4">The sequence shown here is derived from an EMBL/GenBank/DDBJ whole genome shotgun (WGS) entry which is preliminary data.</text>
</comment>
<sequence>MENTERENKLTPFEKAYFTTVQNISLRIFDRYCEGEIKGIENILNLSSGFILACNHSSYLDWLILYSVFKNRFQREIVFLAKEKLFKSPLWQKLIKAANCIMVTDTGVSLSSLRKIYKTIRTNGIVGIFPEGTRSHNGELLQAKDGIAKIAMLTGAPVIPVGIIGLYEVWPRHKLFPSGFNKCVIKIGEPIFIEKMLASEATNCGNITKNIMVSIGSLINKKYIHVH</sequence>
<keyword evidence="2" id="KW-0012">Acyltransferase</keyword>
<dbReference type="PANTHER" id="PTHR10434:SF40">
    <property type="entry name" value="1-ACYL-SN-GLYCEROL-3-PHOSPHATE ACYLTRANSFERASE"/>
    <property type="match status" value="1"/>
</dbReference>
<dbReference type="SMART" id="SM00563">
    <property type="entry name" value="PlsC"/>
    <property type="match status" value="1"/>
</dbReference>
<reference evidence="4 5" key="1">
    <citation type="journal article" date="2016" name="Nat. Commun.">
        <title>Thousands of microbial genomes shed light on interconnected biogeochemical processes in an aquifer system.</title>
        <authorList>
            <person name="Anantharaman K."/>
            <person name="Brown C.T."/>
            <person name="Hug L.A."/>
            <person name="Sharon I."/>
            <person name="Castelle C.J."/>
            <person name="Probst A.J."/>
            <person name="Thomas B.C."/>
            <person name="Singh A."/>
            <person name="Wilkins M.J."/>
            <person name="Karaoz U."/>
            <person name="Brodie E.L."/>
            <person name="Williams K.H."/>
            <person name="Hubbard S.S."/>
            <person name="Banfield J.F."/>
        </authorList>
    </citation>
    <scope>NUCLEOTIDE SEQUENCE [LARGE SCALE GENOMIC DNA]</scope>
</reference>
<feature type="domain" description="Phospholipid/glycerol acyltransferase" evidence="3">
    <location>
        <begin position="50"/>
        <end position="166"/>
    </location>
</feature>
<dbReference type="CDD" id="cd07989">
    <property type="entry name" value="LPLAT_AGPAT-like"/>
    <property type="match status" value="1"/>
</dbReference>
<evidence type="ECO:0000256" key="2">
    <source>
        <dbReference type="ARBA" id="ARBA00023315"/>
    </source>
</evidence>
<dbReference type="InterPro" id="IPR002123">
    <property type="entry name" value="Plipid/glycerol_acylTrfase"/>
</dbReference>
<dbReference type="GO" id="GO:0006654">
    <property type="term" value="P:phosphatidic acid biosynthetic process"/>
    <property type="evidence" value="ECO:0007669"/>
    <property type="project" value="TreeGrafter"/>
</dbReference>